<dbReference type="AlphaFoldDB" id="A0AA96ZTG8"/>
<accession>A0AA96ZTG8</accession>
<dbReference type="RefSeq" id="WP_316558225.1">
    <property type="nucleotide sequence ID" value="NZ_CP131059.1"/>
</dbReference>
<dbReference type="EMBL" id="CP131059">
    <property type="protein sequence ID" value="WNY23211.1"/>
    <property type="molecule type" value="Genomic_DNA"/>
</dbReference>
<evidence type="ECO:0000313" key="1">
    <source>
        <dbReference type="EMBL" id="WNY23211.1"/>
    </source>
</evidence>
<organism evidence="1 2">
    <name type="scientific">Methanimicrococcus hongohii</name>
    <dbReference type="NCBI Taxonomy" id="3028295"/>
    <lineage>
        <taxon>Archaea</taxon>
        <taxon>Methanobacteriati</taxon>
        <taxon>Methanobacteriota</taxon>
        <taxon>Stenosarchaea group</taxon>
        <taxon>Methanomicrobia</taxon>
        <taxon>Methanosarcinales</taxon>
        <taxon>Methanosarcinaceae</taxon>
        <taxon>Methanimicrococcus</taxon>
    </lineage>
</organism>
<dbReference type="Proteomes" id="UP001302978">
    <property type="component" value="Chromosome"/>
</dbReference>
<gene>
    <name evidence="1" type="ORF">MmiHf6_05160</name>
</gene>
<name>A0AA96ZTG8_9EURY</name>
<proteinExistence type="predicted"/>
<protein>
    <submittedName>
        <fullName evidence="1">Uncharacterized protein</fullName>
    </submittedName>
</protein>
<reference evidence="1 2" key="1">
    <citation type="submission" date="2023-07" db="EMBL/GenBank/DDBJ databases">
        <title>Closed genoem sequence of Methanomicrococcus sp. Hf6.</title>
        <authorList>
            <person name="Poehlein A."/>
            <person name="Protasov E."/>
            <person name="Platt K."/>
            <person name="Reeh H."/>
            <person name="Daniel R."/>
            <person name="Brune A."/>
        </authorList>
    </citation>
    <scope>NUCLEOTIDE SEQUENCE [LARGE SCALE GENOMIC DNA]</scope>
    <source>
        <strain evidence="1 2">Hf6</strain>
    </source>
</reference>
<evidence type="ECO:0000313" key="2">
    <source>
        <dbReference type="Proteomes" id="UP001302978"/>
    </source>
</evidence>
<dbReference type="KEGG" id="mehf:MmiHf6_05160"/>
<keyword evidence="2" id="KW-1185">Reference proteome</keyword>
<sequence>MQGPEKRTEEEAETAAMILEHVNKFGLFSFEREERREESTIA</sequence>
<dbReference type="GeneID" id="85195011"/>